<evidence type="ECO:0000313" key="1">
    <source>
        <dbReference type="EMBL" id="SJM95247.1"/>
    </source>
</evidence>
<sequence>MLLLKYQKHHHTIRPMSQHQLYLRTQSRELPSEKTVKQVLAASFVRQFFRVGQNTIIDEIRIYFLKVSDEIDQN</sequence>
<gene>
    <name evidence="1" type="ORF">CRENPOLYSF2_500007</name>
</gene>
<dbReference type="AlphaFoldDB" id="A0A1R4HGA6"/>
<keyword evidence="2" id="KW-1185">Reference proteome</keyword>
<protein>
    <submittedName>
        <fullName evidence="1">Uncharacterized protein</fullName>
    </submittedName>
</protein>
<organism evidence="1 2">
    <name type="scientific">Crenothrix polyspora</name>
    <dbReference type="NCBI Taxonomy" id="360316"/>
    <lineage>
        <taxon>Bacteria</taxon>
        <taxon>Pseudomonadati</taxon>
        <taxon>Pseudomonadota</taxon>
        <taxon>Gammaproteobacteria</taxon>
        <taxon>Methylococcales</taxon>
        <taxon>Crenotrichaceae</taxon>
        <taxon>Crenothrix</taxon>
    </lineage>
</organism>
<evidence type="ECO:0000313" key="2">
    <source>
        <dbReference type="Proteomes" id="UP000195442"/>
    </source>
</evidence>
<accession>A0A1R4HGA6</accession>
<dbReference type="RefSeq" id="WP_143341673.1">
    <property type="nucleotide sequence ID" value="NZ_FUKJ01000414.1"/>
</dbReference>
<dbReference type="Proteomes" id="UP000195442">
    <property type="component" value="Unassembled WGS sequence"/>
</dbReference>
<reference evidence="2" key="1">
    <citation type="submission" date="2017-02" db="EMBL/GenBank/DDBJ databases">
        <authorList>
            <person name="Daims H."/>
        </authorList>
    </citation>
    <scope>NUCLEOTIDE SEQUENCE [LARGE SCALE GENOMIC DNA]</scope>
</reference>
<dbReference type="EMBL" id="FUKJ01000414">
    <property type="protein sequence ID" value="SJM95247.1"/>
    <property type="molecule type" value="Genomic_DNA"/>
</dbReference>
<name>A0A1R4HGA6_9GAMM</name>
<proteinExistence type="predicted"/>